<dbReference type="InterPro" id="IPR006700">
    <property type="entry name" value="RsmE"/>
</dbReference>
<comment type="similarity">
    <text evidence="2">Belongs to the RNA methyltransferase RsmE family.</text>
</comment>
<dbReference type="GO" id="GO:0005737">
    <property type="term" value="C:cytoplasm"/>
    <property type="evidence" value="ECO:0007669"/>
    <property type="project" value="UniProtKB-SubCell"/>
</dbReference>
<dbReference type="Gene3D" id="3.40.50.2020">
    <property type="match status" value="1"/>
</dbReference>
<feature type="domain" description="Ribosomal RNA small subunit methyltransferase E PUA-like" evidence="12">
    <location>
        <begin position="216"/>
        <end position="261"/>
    </location>
</feature>
<evidence type="ECO:0000259" key="12">
    <source>
        <dbReference type="Pfam" id="PF20260"/>
    </source>
</evidence>
<dbReference type="InterPro" id="IPR015947">
    <property type="entry name" value="PUA-like_sf"/>
</dbReference>
<dbReference type="PANTHER" id="PTHR30027:SF3">
    <property type="entry name" value="16S RRNA (URACIL(1498)-N(3))-METHYLTRANSFERASE"/>
    <property type="match status" value="1"/>
</dbReference>
<comment type="function">
    <text evidence="9">Specifically methylates the N3 position of the uracil ring of uridine 1498 (m3U1498) in 16S rRNA. Acts on the fully assembled 30S ribosomal subunit.</text>
</comment>
<dbReference type="GO" id="GO:0070042">
    <property type="term" value="F:rRNA (uridine-N3-)-methyltransferase activity"/>
    <property type="evidence" value="ECO:0007669"/>
    <property type="project" value="TreeGrafter"/>
</dbReference>
<gene>
    <name evidence="13" type="ORF">CHS0354_023890</name>
</gene>
<evidence type="ECO:0000256" key="4">
    <source>
        <dbReference type="ARBA" id="ARBA00022490"/>
    </source>
</evidence>
<comment type="caution">
    <text evidence="13">The sequence shown here is derived from an EMBL/GenBank/DDBJ whole genome shotgun (WGS) entry which is preliminary data.</text>
</comment>
<dbReference type="Pfam" id="PF04452">
    <property type="entry name" value="Methyltrans_RNA"/>
    <property type="match status" value="1"/>
</dbReference>
<evidence type="ECO:0000256" key="3">
    <source>
        <dbReference type="ARBA" id="ARBA00012328"/>
    </source>
</evidence>
<reference evidence="13" key="2">
    <citation type="journal article" date="2021" name="Genome Biol. Evol.">
        <title>Developing a high-quality reference genome for a parasitic bivalve with doubly uniparental inheritance (Bivalvia: Unionida).</title>
        <authorList>
            <person name="Smith C.H."/>
        </authorList>
    </citation>
    <scope>NUCLEOTIDE SEQUENCE</scope>
    <source>
        <strain evidence="13">CHS0354</strain>
        <tissue evidence="13">Mantle</tissue>
    </source>
</reference>
<organism evidence="13 14">
    <name type="scientific">Potamilus streckersoni</name>
    <dbReference type="NCBI Taxonomy" id="2493646"/>
    <lineage>
        <taxon>Eukaryota</taxon>
        <taxon>Metazoa</taxon>
        <taxon>Spiralia</taxon>
        <taxon>Lophotrochozoa</taxon>
        <taxon>Mollusca</taxon>
        <taxon>Bivalvia</taxon>
        <taxon>Autobranchia</taxon>
        <taxon>Heteroconchia</taxon>
        <taxon>Palaeoheterodonta</taxon>
        <taxon>Unionida</taxon>
        <taxon>Unionoidea</taxon>
        <taxon>Unionidae</taxon>
        <taxon>Ambleminae</taxon>
        <taxon>Lampsilini</taxon>
        <taxon>Potamilus</taxon>
    </lineage>
</organism>
<evidence type="ECO:0000259" key="11">
    <source>
        <dbReference type="Pfam" id="PF04452"/>
    </source>
</evidence>
<dbReference type="CDD" id="cd06223">
    <property type="entry name" value="PRTases_typeI"/>
    <property type="match status" value="1"/>
</dbReference>
<dbReference type="PANTHER" id="PTHR30027">
    <property type="entry name" value="RIBOSOMAL RNA SMALL SUBUNIT METHYLTRANSFERASE E"/>
    <property type="match status" value="1"/>
</dbReference>
<keyword evidence="7" id="KW-0808">Transferase</keyword>
<evidence type="ECO:0000256" key="10">
    <source>
        <dbReference type="ARBA" id="ARBA00047944"/>
    </source>
</evidence>
<keyword evidence="6" id="KW-0489">Methyltransferase</keyword>
<dbReference type="GO" id="GO:0070475">
    <property type="term" value="P:rRNA base methylation"/>
    <property type="evidence" value="ECO:0007669"/>
    <property type="project" value="TreeGrafter"/>
</dbReference>
<evidence type="ECO:0000313" key="14">
    <source>
        <dbReference type="Proteomes" id="UP001195483"/>
    </source>
</evidence>
<dbReference type="SUPFAM" id="SSF53271">
    <property type="entry name" value="PRTase-like"/>
    <property type="match status" value="1"/>
</dbReference>
<keyword evidence="8" id="KW-0949">S-adenosyl-L-methionine</keyword>
<dbReference type="Proteomes" id="UP001195483">
    <property type="component" value="Unassembled WGS sequence"/>
</dbReference>
<dbReference type="NCBIfam" id="TIGR00046">
    <property type="entry name" value="RsmE family RNA methyltransferase"/>
    <property type="match status" value="1"/>
</dbReference>
<sequence length="435" mass="48766">MVRATQYICNPCMESIDKFQTLDLARSAADWILQQNDDALLIDDVLAYYYFSPDSLTEKILYALKYGSLYSLGINMGKELAGFVKGDKIIQNCDALVPVPIHKFRYIERGYNQSEMIAVGFSSATQIPIKTNWLYRTVFSESQTKGDKSFAERKKNTEHVFSASTAVKDKKIGLIGDVFATGATVLSASRELKSKGAVDQMGLFFSTSLTNCNIQLYGDEFFHATHVLKHKLHDSIKITDGKGCIVEAIITKIEKNALSASVAYRFYIPPPKKIIACVAILKSLERYDFFLQKAVELGVTDIIPLITNRTIISIESGLKRMKRWENVILASCKQCEQPYLPLLHLPIEFHKLCSTLDGQVIFYYELATYYEKNILPNHDTTLIIGPEGGFTIEELEIATQMQFKVSGLGKEILRTETAALLAIASIKLKNLEANS</sequence>
<dbReference type="InterPro" id="IPR029057">
    <property type="entry name" value="PRTase-like"/>
</dbReference>
<accession>A0AAE0VMJ7</accession>
<name>A0AAE0VMJ7_9BIVA</name>
<evidence type="ECO:0000313" key="13">
    <source>
        <dbReference type="EMBL" id="KAK3582347.1"/>
    </source>
</evidence>
<dbReference type="AlphaFoldDB" id="A0AAE0VMJ7"/>
<reference evidence="13" key="3">
    <citation type="submission" date="2023-05" db="EMBL/GenBank/DDBJ databases">
        <authorList>
            <person name="Smith C.H."/>
        </authorList>
    </citation>
    <scope>NUCLEOTIDE SEQUENCE</scope>
    <source>
        <strain evidence="13">CHS0354</strain>
        <tissue evidence="13">Mantle</tissue>
    </source>
</reference>
<comment type="catalytic activity">
    <reaction evidence="10">
        <text>uridine(1498) in 16S rRNA + S-adenosyl-L-methionine = N(3)-methyluridine(1498) in 16S rRNA + S-adenosyl-L-homocysteine + H(+)</text>
        <dbReference type="Rhea" id="RHEA:42920"/>
        <dbReference type="Rhea" id="RHEA-COMP:10283"/>
        <dbReference type="Rhea" id="RHEA-COMP:10284"/>
        <dbReference type="ChEBI" id="CHEBI:15378"/>
        <dbReference type="ChEBI" id="CHEBI:57856"/>
        <dbReference type="ChEBI" id="CHEBI:59789"/>
        <dbReference type="ChEBI" id="CHEBI:65315"/>
        <dbReference type="ChEBI" id="CHEBI:74502"/>
        <dbReference type="EC" id="2.1.1.193"/>
    </reaction>
</comment>
<evidence type="ECO:0000256" key="5">
    <source>
        <dbReference type="ARBA" id="ARBA00022552"/>
    </source>
</evidence>
<evidence type="ECO:0000256" key="6">
    <source>
        <dbReference type="ARBA" id="ARBA00022603"/>
    </source>
</evidence>
<dbReference type="InterPro" id="IPR029028">
    <property type="entry name" value="Alpha/beta_knot_MTases"/>
</dbReference>
<dbReference type="EMBL" id="JAEAOA010001427">
    <property type="protein sequence ID" value="KAK3582347.1"/>
    <property type="molecule type" value="Genomic_DNA"/>
</dbReference>
<dbReference type="InterPro" id="IPR046886">
    <property type="entry name" value="RsmE_MTase_dom"/>
</dbReference>
<evidence type="ECO:0000256" key="1">
    <source>
        <dbReference type="ARBA" id="ARBA00004496"/>
    </source>
</evidence>
<keyword evidence="4" id="KW-0963">Cytoplasm</keyword>
<reference evidence="13" key="1">
    <citation type="journal article" date="2021" name="Genome Biol. Evol.">
        <title>A High-Quality Reference Genome for a Parasitic Bivalve with Doubly Uniparental Inheritance (Bivalvia: Unionida).</title>
        <authorList>
            <person name="Smith C.H."/>
        </authorList>
    </citation>
    <scope>NUCLEOTIDE SEQUENCE</scope>
    <source>
        <strain evidence="13">CHS0354</strain>
    </source>
</reference>
<keyword evidence="14" id="KW-1185">Reference proteome</keyword>
<dbReference type="Pfam" id="PF20260">
    <property type="entry name" value="PUA_4"/>
    <property type="match status" value="1"/>
</dbReference>
<dbReference type="Gene3D" id="3.40.1280.10">
    <property type="match status" value="1"/>
</dbReference>
<dbReference type="InterPro" id="IPR046887">
    <property type="entry name" value="RsmE_PUA-like"/>
</dbReference>
<dbReference type="EC" id="2.1.1.193" evidence="3"/>
<dbReference type="CDD" id="cd18084">
    <property type="entry name" value="RsmE-like"/>
    <property type="match status" value="1"/>
</dbReference>
<comment type="subcellular location">
    <subcellularLocation>
        <location evidence="1">Cytoplasm</location>
    </subcellularLocation>
</comment>
<dbReference type="SUPFAM" id="SSF75217">
    <property type="entry name" value="alpha/beta knot"/>
    <property type="match status" value="1"/>
</dbReference>
<proteinExistence type="inferred from homology"/>
<keyword evidence="5" id="KW-0698">rRNA processing</keyword>
<dbReference type="InterPro" id="IPR029026">
    <property type="entry name" value="tRNA_m1G_MTases_N"/>
</dbReference>
<evidence type="ECO:0000256" key="8">
    <source>
        <dbReference type="ARBA" id="ARBA00022691"/>
    </source>
</evidence>
<protein>
    <recommendedName>
        <fullName evidence="3">16S rRNA (uracil(1498)-N(3))-methyltransferase</fullName>
        <ecNumber evidence="3">2.1.1.193</ecNumber>
    </recommendedName>
</protein>
<evidence type="ECO:0000256" key="7">
    <source>
        <dbReference type="ARBA" id="ARBA00022679"/>
    </source>
</evidence>
<evidence type="ECO:0000256" key="9">
    <source>
        <dbReference type="ARBA" id="ARBA00025699"/>
    </source>
</evidence>
<feature type="domain" description="Ribosomal RNA small subunit methyltransferase E methyltransferase" evidence="11">
    <location>
        <begin position="271"/>
        <end position="426"/>
    </location>
</feature>
<evidence type="ECO:0000256" key="2">
    <source>
        <dbReference type="ARBA" id="ARBA00005528"/>
    </source>
</evidence>
<dbReference type="InterPro" id="IPR000836">
    <property type="entry name" value="PRTase_dom"/>
</dbReference>
<dbReference type="SUPFAM" id="SSF88697">
    <property type="entry name" value="PUA domain-like"/>
    <property type="match status" value="1"/>
</dbReference>